<evidence type="ECO:0000313" key="1">
    <source>
        <dbReference type="EMBL" id="KAH9332044.1"/>
    </source>
</evidence>
<evidence type="ECO:0000313" key="2">
    <source>
        <dbReference type="Proteomes" id="UP000824469"/>
    </source>
</evidence>
<sequence>SIMALCPEKDVDLIQAAQSSMKEEEQSAPSPIEEEQLEEIKSELRPLNEESIIKYFLLSFEGPDLIDEPMMEEDHT</sequence>
<organism evidence="1 2">
    <name type="scientific">Taxus chinensis</name>
    <name type="common">Chinese yew</name>
    <name type="synonym">Taxus wallichiana var. chinensis</name>
    <dbReference type="NCBI Taxonomy" id="29808"/>
    <lineage>
        <taxon>Eukaryota</taxon>
        <taxon>Viridiplantae</taxon>
        <taxon>Streptophyta</taxon>
        <taxon>Embryophyta</taxon>
        <taxon>Tracheophyta</taxon>
        <taxon>Spermatophyta</taxon>
        <taxon>Pinopsida</taxon>
        <taxon>Pinidae</taxon>
        <taxon>Conifers II</taxon>
        <taxon>Cupressales</taxon>
        <taxon>Taxaceae</taxon>
        <taxon>Taxus</taxon>
    </lineage>
</organism>
<proteinExistence type="predicted"/>
<dbReference type="EMBL" id="JAHRHJ020000001">
    <property type="protein sequence ID" value="KAH9332044.1"/>
    <property type="molecule type" value="Genomic_DNA"/>
</dbReference>
<dbReference type="AlphaFoldDB" id="A0AA38LQD7"/>
<dbReference type="Proteomes" id="UP000824469">
    <property type="component" value="Unassembled WGS sequence"/>
</dbReference>
<name>A0AA38LQD7_TAXCH</name>
<keyword evidence="2" id="KW-1185">Reference proteome</keyword>
<gene>
    <name evidence="1" type="ORF">KI387_004152</name>
</gene>
<accession>A0AA38LQD7</accession>
<protein>
    <submittedName>
        <fullName evidence="1">Uncharacterized protein</fullName>
    </submittedName>
</protein>
<feature type="non-terminal residue" evidence="1">
    <location>
        <position position="1"/>
    </location>
</feature>
<reference evidence="1 2" key="1">
    <citation type="journal article" date="2021" name="Nat. Plants">
        <title>The Taxus genome provides insights into paclitaxel biosynthesis.</title>
        <authorList>
            <person name="Xiong X."/>
            <person name="Gou J."/>
            <person name="Liao Q."/>
            <person name="Li Y."/>
            <person name="Zhou Q."/>
            <person name="Bi G."/>
            <person name="Li C."/>
            <person name="Du R."/>
            <person name="Wang X."/>
            <person name="Sun T."/>
            <person name="Guo L."/>
            <person name="Liang H."/>
            <person name="Lu P."/>
            <person name="Wu Y."/>
            <person name="Zhang Z."/>
            <person name="Ro D.K."/>
            <person name="Shang Y."/>
            <person name="Huang S."/>
            <person name="Yan J."/>
        </authorList>
    </citation>
    <scope>NUCLEOTIDE SEQUENCE [LARGE SCALE GENOMIC DNA]</scope>
    <source>
        <strain evidence="1">Ta-2019</strain>
    </source>
</reference>
<feature type="non-terminal residue" evidence="1">
    <location>
        <position position="76"/>
    </location>
</feature>
<comment type="caution">
    <text evidence="1">The sequence shown here is derived from an EMBL/GenBank/DDBJ whole genome shotgun (WGS) entry which is preliminary data.</text>
</comment>